<dbReference type="EMBL" id="FKDD01000030">
    <property type="protein sequence ID" value="SAD28881.1"/>
    <property type="molecule type" value="Genomic_DNA"/>
</dbReference>
<evidence type="ECO:0000313" key="2">
    <source>
        <dbReference type="Proteomes" id="UP000077278"/>
    </source>
</evidence>
<dbReference type="Proteomes" id="UP000077278">
    <property type="component" value="Unassembled WGS sequence"/>
</dbReference>
<dbReference type="RefSeq" id="WP_063922471.1">
    <property type="nucleotide sequence ID" value="NZ_FKDD01000030.1"/>
</dbReference>
<comment type="caution">
    <text evidence="1">The sequence shown here is derived from an EMBL/GenBank/DDBJ whole genome shotgun (WGS) entry which is preliminary data.</text>
</comment>
<evidence type="ECO:0000313" key="1">
    <source>
        <dbReference type="EMBL" id="SAD28881.1"/>
    </source>
</evidence>
<dbReference type="Gene3D" id="1.10.10.10">
    <property type="entry name" value="Winged helix-like DNA-binding domain superfamily/Winged helix DNA-binding domain"/>
    <property type="match status" value="1"/>
</dbReference>
<accession>A0ABD7KNL6</accession>
<dbReference type="Pfam" id="PF07789">
    <property type="entry name" value="DUF1627"/>
    <property type="match status" value="1"/>
</dbReference>
<dbReference type="InterPro" id="IPR036388">
    <property type="entry name" value="WH-like_DNA-bd_sf"/>
</dbReference>
<name>A0ABD7KNL6_9ENTR</name>
<dbReference type="Pfam" id="PF13412">
    <property type="entry name" value="HTH_24"/>
    <property type="match status" value="1"/>
</dbReference>
<proteinExistence type="predicted"/>
<reference evidence="1 2" key="1">
    <citation type="submission" date="2016-03" db="EMBL/GenBank/DDBJ databases">
        <authorList>
            <consortium name="Pathogen Informatics"/>
        </authorList>
    </citation>
    <scope>NUCLEOTIDE SEQUENCE [LARGE SCALE GENOMIC DNA]</scope>
    <source>
        <strain evidence="2">e264</strain>
    </source>
</reference>
<dbReference type="InterPro" id="IPR012432">
    <property type="entry name" value="DUF1627"/>
</dbReference>
<dbReference type="SUPFAM" id="SSF46785">
    <property type="entry name" value="Winged helix' DNA-binding domain"/>
    <property type="match status" value="1"/>
</dbReference>
<gene>
    <name evidence="1" type="ORF">SAMEA2273136_04528</name>
</gene>
<protein>
    <submittedName>
        <fullName evidence="1">Protein of uncharacterized function (DUF1627)</fullName>
    </submittedName>
</protein>
<organism evidence="1 2">
    <name type="scientific">Enterobacter roggenkampii</name>
    <dbReference type="NCBI Taxonomy" id="1812935"/>
    <lineage>
        <taxon>Bacteria</taxon>
        <taxon>Pseudomonadati</taxon>
        <taxon>Pseudomonadota</taxon>
        <taxon>Gammaproteobacteria</taxon>
        <taxon>Enterobacterales</taxon>
        <taxon>Enterobacteriaceae</taxon>
        <taxon>Enterobacter</taxon>
        <taxon>Enterobacter cloacae complex</taxon>
    </lineage>
</organism>
<dbReference type="InterPro" id="IPR036390">
    <property type="entry name" value="WH_DNA-bd_sf"/>
</dbReference>
<sequence length="218" mass="23970">METVLDALKAMKRATYREVAARLDIEPVEALNMLREQKEQGVCDFYDGAWSLGTATEQKPKRIRPKQPSPLVERVLSAMQGQGAMSANQVAEKLGKSPRALNASLGAMCKDGLVLRHVDGKNITWSLAGDPTIQPEQQEPAAAEVKAASVPESKNLEEIIGDIPAFASRPDDLIIPSSRYISTEIRRTKAKLANLQRLQGAVRELRRHKHLLQGLGND</sequence>
<dbReference type="AlphaFoldDB" id="A0ABD7KNL6"/>